<name>A0A182M2M1_9DIPT</name>
<dbReference type="InterPro" id="IPR042178">
    <property type="entry name" value="Serpin_sf_1"/>
</dbReference>
<feature type="signal peptide" evidence="5">
    <location>
        <begin position="1"/>
        <end position="21"/>
    </location>
</feature>
<dbReference type="Gene3D" id="3.30.497.10">
    <property type="entry name" value="Antithrombin, subunit I, domain 2"/>
    <property type="match status" value="1"/>
</dbReference>
<evidence type="ECO:0000256" key="4">
    <source>
        <dbReference type="SAM" id="MobiDB-lite"/>
    </source>
</evidence>
<dbReference type="GO" id="GO:0004867">
    <property type="term" value="F:serine-type endopeptidase inhibitor activity"/>
    <property type="evidence" value="ECO:0007669"/>
    <property type="project" value="UniProtKB-KW"/>
</dbReference>
<dbReference type="InterPro" id="IPR000215">
    <property type="entry name" value="Serpin_fam"/>
</dbReference>
<dbReference type="EMBL" id="AXCM01001955">
    <property type="status" value="NOT_ANNOTATED_CDS"/>
    <property type="molecule type" value="Genomic_DNA"/>
</dbReference>
<dbReference type="GO" id="GO:0005615">
    <property type="term" value="C:extracellular space"/>
    <property type="evidence" value="ECO:0007669"/>
    <property type="project" value="InterPro"/>
</dbReference>
<evidence type="ECO:0000313" key="8">
    <source>
        <dbReference type="Proteomes" id="UP000075883"/>
    </source>
</evidence>
<reference evidence="7" key="2">
    <citation type="submission" date="2020-05" db="UniProtKB">
        <authorList>
            <consortium name="EnsemblMetazoa"/>
        </authorList>
    </citation>
    <scope>IDENTIFICATION</scope>
    <source>
        <strain evidence="7">A-37</strain>
    </source>
</reference>
<feature type="region of interest" description="Disordered" evidence="4">
    <location>
        <begin position="168"/>
        <end position="194"/>
    </location>
</feature>
<reference evidence="8" key="1">
    <citation type="submission" date="2013-09" db="EMBL/GenBank/DDBJ databases">
        <title>The Genome Sequence of Anopheles culicifacies species A.</title>
        <authorList>
            <consortium name="The Broad Institute Genomics Platform"/>
            <person name="Neafsey D.E."/>
            <person name="Besansky N."/>
            <person name="Howell P."/>
            <person name="Walton C."/>
            <person name="Young S.K."/>
            <person name="Zeng Q."/>
            <person name="Gargeya S."/>
            <person name="Fitzgerald M."/>
            <person name="Haas B."/>
            <person name="Abouelleil A."/>
            <person name="Allen A.W."/>
            <person name="Alvarado L."/>
            <person name="Arachchi H.M."/>
            <person name="Berlin A.M."/>
            <person name="Chapman S.B."/>
            <person name="Gainer-Dewar J."/>
            <person name="Goldberg J."/>
            <person name="Griggs A."/>
            <person name="Gujja S."/>
            <person name="Hansen M."/>
            <person name="Howarth C."/>
            <person name="Imamovic A."/>
            <person name="Ireland A."/>
            <person name="Larimer J."/>
            <person name="McCowan C."/>
            <person name="Murphy C."/>
            <person name="Pearson M."/>
            <person name="Poon T.W."/>
            <person name="Priest M."/>
            <person name="Roberts A."/>
            <person name="Saif S."/>
            <person name="Shea T."/>
            <person name="Sisk P."/>
            <person name="Sykes S."/>
            <person name="Wortman J."/>
            <person name="Nusbaum C."/>
            <person name="Birren B."/>
        </authorList>
    </citation>
    <scope>NUCLEOTIDE SEQUENCE [LARGE SCALE GENOMIC DNA]</scope>
    <source>
        <strain evidence="8">A-37</strain>
    </source>
</reference>
<dbReference type="STRING" id="139723.A0A182M2M1"/>
<dbReference type="InterPro" id="IPR023796">
    <property type="entry name" value="Serpin_dom"/>
</dbReference>
<keyword evidence="1" id="KW-0646">Protease inhibitor</keyword>
<evidence type="ECO:0000259" key="6">
    <source>
        <dbReference type="SMART" id="SM00093"/>
    </source>
</evidence>
<dbReference type="PANTHER" id="PTHR11461">
    <property type="entry name" value="SERINE PROTEASE INHIBITOR, SERPIN"/>
    <property type="match status" value="1"/>
</dbReference>
<feature type="chain" id="PRO_5013289125" description="Serpin domain-containing protein" evidence="5">
    <location>
        <begin position="22"/>
        <end position="492"/>
    </location>
</feature>
<dbReference type="SUPFAM" id="SSF56574">
    <property type="entry name" value="Serpins"/>
    <property type="match status" value="1"/>
</dbReference>
<organism evidence="7 8">
    <name type="scientific">Anopheles culicifacies</name>
    <dbReference type="NCBI Taxonomy" id="139723"/>
    <lineage>
        <taxon>Eukaryota</taxon>
        <taxon>Metazoa</taxon>
        <taxon>Ecdysozoa</taxon>
        <taxon>Arthropoda</taxon>
        <taxon>Hexapoda</taxon>
        <taxon>Insecta</taxon>
        <taxon>Pterygota</taxon>
        <taxon>Neoptera</taxon>
        <taxon>Endopterygota</taxon>
        <taxon>Diptera</taxon>
        <taxon>Nematocera</taxon>
        <taxon>Culicoidea</taxon>
        <taxon>Culicidae</taxon>
        <taxon>Anophelinae</taxon>
        <taxon>Anopheles</taxon>
        <taxon>culicifacies species complex</taxon>
    </lineage>
</organism>
<dbReference type="Proteomes" id="UP000075883">
    <property type="component" value="Unassembled WGS sequence"/>
</dbReference>
<keyword evidence="8" id="KW-1185">Reference proteome</keyword>
<evidence type="ECO:0000256" key="5">
    <source>
        <dbReference type="SAM" id="SignalP"/>
    </source>
</evidence>
<feature type="domain" description="Serpin" evidence="6">
    <location>
        <begin position="96"/>
        <end position="491"/>
    </location>
</feature>
<keyword evidence="5" id="KW-0732">Signal</keyword>
<dbReference type="CDD" id="cd19597">
    <property type="entry name" value="serpin28D-like_insects"/>
    <property type="match status" value="1"/>
</dbReference>
<dbReference type="AlphaFoldDB" id="A0A182M2M1"/>
<accession>A0A182M2M1</accession>
<proteinExistence type="inferred from homology"/>
<dbReference type="SMART" id="SM00093">
    <property type="entry name" value="SERPIN"/>
    <property type="match status" value="1"/>
</dbReference>
<comment type="similarity">
    <text evidence="3">Belongs to the serpin family.</text>
</comment>
<dbReference type="Gene3D" id="2.30.39.10">
    <property type="entry name" value="Alpha-1-antitrypsin, domain 1"/>
    <property type="match status" value="1"/>
</dbReference>
<evidence type="ECO:0000256" key="1">
    <source>
        <dbReference type="ARBA" id="ARBA00022690"/>
    </source>
</evidence>
<dbReference type="InterPro" id="IPR036186">
    <property type="entry name" value="Serpin_sf"/>
</dbReference>
<keyword evidence="2" id="KW-0722">Serine protease inhibitor</keyword>
<dbReference type="InterPro" id="IPR042185">
    <property type="entry name" value="Serpin_sf_2"/>
</dbReference>
<evidence type="ECO:0000256" key="2">
    <source>
        <dbReference type="ARBA" id="ARBA00022900"/>
    </source>
</evidence>
<evidence type="ECO:0000313" key="7">
    <source>
        <dbReference type="EnsemblMetazoa" id="ACUA007934-PA"/>
    </source>
</evidence>
<dbReference type="Pfam" id="PF00079">
    <property type="entry name" value="Serpin"/>
    <property type="match status" value="1"/>
</dbReference>
<protein>
    <recommendedName>
        <fullName evidence="6">Serpin domain-containing protein</fullName>
    </recommendedName>
</protein>
<sequence>MKLSQVLVSTLWLLLLPISHGQLYQRNTPFPYLRITPMVRSRVASRLSAASGTTAAPFITPSTTRRPAAPVTQNTGFTLRPENDSKISQVVTDFMMRISRTLWHRHSKTELFSPVSIITVANLLYLGSDGITHAEFGDVLTPSSMNWKQMHQRYGKVLANLVASEPVDSRQDPWRRQTCPQDNDYEDEPSTPAPKSQIIRIANGIFYQKDLPMRSNYIRLAHSIYGARVQPIDPQNSGASTAMINKWVSDVTAGKIRNMIEGTLSPSSSVIIANALYFKAKWKTNFEPLVTRDAPFFPDGVDGPSYRVKMMSLTGCLPFHKTRDAMEVSIVGLPYRDDTSTMYLIQPANSNRTAIRRLQASLTGKTIDSWIGQMKLQSTMVRMPKMHLKNSIDLLKSFQQLKFNSILSPSKSNLSKMIDNTGTDQKPYVNQILHKLDLKIDEEGTEGAAATSALLDRIGPQKQFNGNAPFLIYLRHDATGLPLFYGPIFDPR</sequence>
<dbReference type="VEuPathDB" id="VectorBase:ACUA007934"/>
<dbReference type="PANTHER" id="PTHR11461:SF342">
    <property type="entry name" value="SERINE PROTEASE INHIBITOR 28DC"/>
    <property type="match status" value="1"/>
</dbReference>
<dbReference type="EnsemblMetazoa" id="ACUA007934-RA">
    <property type="protein sequence ID" value="ACUA007934-PA"/>
    <property type="gene ID" value="ACUA007934"/>
</dbReference>
<evidence type="ECO:0000256" key="3">
    <source>
        <dbReference type="RuleBase" id="RU000411"/>
    </source>
</evidence>